<dbReference type="PROSITE" id="PS51352">
    <property type="entry name" value="THIOREDOXIN_2"/>
    <property type="match status" value="1"/>
</dbReference>
<evidence type="ECO:0000313" key="7">
    <source>
        <dbReference type="Proteomes" id="UP000647339"/>
    </source>
</evidence>
<dbReference type="PANTHER" id="PTHR42852">
    <property type="entry name" value="THIOL:DISULFIDE INTERCHANGE PROTEIN DSBE"/>
    <property type="match status" value="1"/>
</dbReference>
<keyword evidence="7" id="KW-1185">Reference proteome</keyword>
<dbReference type="InterPro" id="IPR000866">
    <property type="entry name" value="AhpC/TSA"/>
</dbReference>
<reference evidence="7" key="1">
    <citation type="journal article" date="2019" name="Int. J. Syst. Evol. Microbiol.">
        <title>The Global Catalogue of Microorganisms (GCM) 10K type strain sequencing project: providing services to taxonomists for standard genome sequencing and annotation.</title>
        <authorList>
            <consortium name="The Broad Institute Genomics Platform"/>
            <consortium name="The Broad Institute Genome Sequencing Center for Infectious Disease"/>
            <person name="Wu L."/>
            <person name="Ma J."/>
        </authorList>
    </citation>
    <scope>NUCLEOTIDE SEQUENCE [LARGE SCALE GENOMIC DNA]</scope>
    <source>
        <strain evidence="7">CGMCC 1.15407</strain>
    </source>
</reference>
<evidence type="ECO:0000256" key="3">
    <source>
        <dbReference type="ARBA" id="ARBA00023157"/>
    </source>
</evidence>
<accession>A0ABQ1V2D6</accession>
<dbReference type="PROSITE" id="PS00194">
    <property type="entry name" value="THIOREDOXIN_1"/>
    <property type="match status" value="1"/>
</dbReference>
<dbReference type="PANTHER" id="PTHR42852:SF6">
    <property type="entry name" value="THIOL:DISULFIDE INTERCHANGE PROTEIN DSBE"/>
    <property type="match status" value="1"/>
</dbReference>
<dbReference type="Pfam" id="PF14289">
    <property type="entry name" value="DUF4369"/>
    <property type="match status" value="1"/>
</dbReference>
<gene>
    <name evidence="6" type="ORF">GCM10011339_24090</name>
</gene>
<protein>
    <recommendedName>
        <fullName evidence="5">Thioredoxin domain-containing protein</fullName>
    </recommendedName>
</protein>
<keyword evidence="2" id="KW-0201">Cytochrome c-type biogenesis</keyword>
<organism evidence="6 7">
    <name type="scientific">Echinicola rosea</name>
    <dbReference type="NCBI Taxonomy" id="1807691"/>
    <lineage>
        <taxon>Bacteria</taxon>
        <taxon>Pseudomonadati</taxon>
        <taxon>Bacteroidota</taxon>
        <taxon>Cytophagia</taxon>
        <taxon>Cytophagales</taxon>
        <taxon>Cyclobacteriaceae</taxon>
        <taxon>Echinicola</taxon>
    </lineage>
</organism>
<evidence type="ECO:0000313" key="6">
    <source>
        <dbReference type="EMBL" id="GGF34965.1"/>
    </source>
</evidence>
<evidence type="ECO:0000259" key="5">
    <source>
        <dbReference type="PROSITE" id="PS51352"/>
    </source>
</evidence>
<comment type="subcellular location">
    <subcellularLocation>
        <location evidence="1">Cell envelope</location>
    </subcellularLocation>
</comment>
<dbReference type="SUPFAM" id="SSF52833">
    <property type="entry name" value="Thioredoxin-like"/>
    <property type="match status" value="1"/>
</dbReference>
<name>A0ABQ1V2D6_9BACT</name>
<dbReference type="Gene3D" id="3.40.30.10">
    <property type="entry name" value="Glutaredoxin"/>
    <property type="match status" value="1"/>
</dbReference>
<dbReference type="CDD" id="cd02966">
    <property type="entry name" value="TlpA_like_family"/>
    <property type="match status" value="1"/>
</dbReference>
<evidence type="ECO:0000256" key="1">
    <source>
        <dbReference type="ARBA" id="ARBA00004196"/>
    </source>
</evidence>
<evidence type="ECO:0000256" key="2">
    <source>
        <dbReference type="ARBA" id="ARBA00022748"/>
    </source>
</evidence>
<dbReference type="EMBL" id="BMIU01000010">
    <property type="protein sequence ID" value="GGF34965.1"/>
    <property type="molecule type" value="Genomic_DNA"/>
</dbReference>
<dbReference type="InterPro" id="IPR050553">
    <property type="entry name" value="Thioredoxin_ResA/DsbE_sf"/>
</dbReference>
<dbReference type="InterPro" id="IPR025380">
    <property type="entry name" value="DUF4369"/>
</dbReference>
<keyword evidence="4" id="KW-0676">Redox-active center</keyword>
<comment type="caution">
    <text evidence="6">The sequence shown here is derived from an EMBL/GenBank/DDBJ whole genome shotgun (WGS) entry which is preliminary data.</text>
</comment>
<dbReference type="Pfam" id="PF00578">
    <property type="entry name" value="AhpC-TSA"/>
    <property type="match status" value="1"/>
</dbReference>
<dbReference type="InterPro" id="IPR017937">
    <property type="entry name" value="Thioredoxin_CS"/>
</dbReference>
<proteinExistence type="predicted"/>
<dbReference type="RefSeq" id="WP_137401782.1">
    <property type="nucleotide sequence ID" value="NZ_BMIU01000010.1"/>
</dbReference>
<keyword evidence="3" id="KW-1015">Disulfide bond</keyword>
<evidence type="ECO:0000256" key="4">
    <source>
        <dbReference type="ARBA" id="ARBA00023284"/>
    </source>
</evidence>
<sequence length="337" mass="38085">MIRVFFGLILSIVSVSASIAQKEGYTIRGRFDVDYEGMVYLHCDGKVDSTLVKDNEFTFSGKVPYVMEAYFTANTRMFNGDFYLENSKMKVLLGRTDEITFISDVKGCEVLKQMDKLSRFYEESSEDPNFHLELYHKVLAIVKADPQSQFSGMLVEALVSNKKYGSAEVNHLVSAVDTTTQTPATMKEIRLTMEKRRTAWVGNVLPPLHFPDDNGQERSTTEFSGKYLLVTIWASNCGYCRKEHPAMVEIYQKYHAKGLEVLGISVDNGRDQWLAAIEKDQLPWVNTLAEGGMKHPDIKNLGIYFTPSNYLLDPSGVIIGVNVSPEELDRQLPLVME</sequence>
<dbReference type="InterPro" id="IPR013766">
    <property type="entry name" value="Thioredoxin_domain"/>
</dbReference>
<dbReference type="Proteomes" id="UP000647339">
    <property type="component" value="Unassembled WGS sequence"/>
</dbReference>
<dbReference type="InterPro" id="IPR036249">
    <property type="entry name" value="Thioredoxin-like_sf"/>
</dbReference>
<feature type="domain" description="Thioredoxin" evidence="5">
    <location>
        <begin position="199"/>
        <end position="337"/>
    </location>
</feature>